<sequence length="233" mass="25733">MLITEAAKFDALAGSAEEYLQVLRNITADVHLLGHSLRRAMQLNEATLLEPLPTKTKQTFEEEDKKIKASQPFVHISALPGEVVIIDDPHSYSPFTKVIIACPQEEVCKQLAKTDGSTRQCDQRCGMVKTKLDCRNSSILEATAAASMENRNSMVLYLVRKGEIDWFELASSICKLILAHQKLSDSLSFMTILQTSLKNLQGGGKNVDCIINAQKAERDAALQRTREAITIAG</sequence>
<proteinExistence type="predicted"/>
<dbReference type="Proteomes" id="UP001060170">
    <property type="component" value="Chromosome 17"/>
</dbReference>
<reference evidence="1 2" key="3">
    <citation type="journal article" date="2022" name="Microbiol. Spectr.">
        <title>Folding features and dynamics of 3D genome architecture in plant fungal pathogens.</title>
        <authorList>
            <person name="Xia C."/>
        </authorList>
    </citation>
    <scope>NUCLEOTIDE SEQUENCE [LARGE SCALE GENOMIC DNA]</scope>
    <source>
        <strain evidence="1 2">93-210</strain>
    </source>
</reference>
<reference evidence="2" key="1">
    <citation type="journal article" date="2018" name="BMC Genomics">
        <title>Genomic insights into host adaptation between the wheat stripe rust pathogen (Puccinia striiformis f. sp. tritici) and the barley stripe rust pathogen (Puccinia striiformis f. sp. hordei).</title>
        <authorList>
            <person name="Xia C."/>
            <person name="Wang M."/>
            <person name="Yin C."/>
            <person name="Cornejo O.E."/>
            <person name="Hulbert S.H."/>
            <person name="Chen X."/>
        </authorList>
    </citation>
    <scope>NUCLEOTIDE SEQUENCE [LARGE SCALE GENOMIC DNA]</scope>
    <source>
        <strain evidence="2">93-210</strain>
    </source>
</reference>
<reference evidence="2" key="2">
    <citation type="journal article" date="2018" name="Mol. Plant Microbe Interact.">
        <title>Genome sequence resources for the wheat stripe rust pathogen (Puccinia striiformis f. sp. tritici) and the barley stripe rust pathogen (Puccinia striiformis f. sp. hordei).</title>
        <authorList>
            <person name="Xia C."/>
            <person name="Wang M."/>
            <person name="Yin C."/>
            <person name="Cornejo O.E."/>
            <person name="Hulbert S.H."/>
            <person name="Chen X."/>
        </authorList>
    </citation>
    <scope>NUCLEOTIDE SEQUENCE [LARGE SCALE GENOMIC DNA]</scope>
    <source>
        <strain evidence="2">93-210</strain>
    </source>
</reference>
<evidence type="ECO:0000313" key="1">
    <source>
        <dbReference type="EMBL" id="KAI7936987.1"/>
    </source>
</evidence>
<accession>A0ACC0DR22</accession>
<gene>
    <name evidence="1" type="ORF">MJO28_015886</name>
</gene>
<comment type="caution">
    <text evidence="1">The sequence shown here is derived from an EMBL/GenBank/DDBJ whole genome shotgun (WGS) entry which is preliminary data.</text>
</comment>
<evidence type="ECO:0000313" key="2">
    <source>
        <dbReference type="Proteomes" id="UP001060170"/>
    </source>
</evidence>
<keyword evidence="2" id="KW-1185">Reference proteome</keyword>
<protein>
    <submittedName>
        <fullName evidence="1">Uncharacterized protein</fullName>
    </submittedName>
</protein>
<organism evidence="1 2">
    <name type="scientific">Puccinia striiformis f. sp. tritici</name>
    <dbReference type="NCBI Taxonomy" id="168172"/>
    <lineage>
        <taxon>Eukaryota</taxon>
        <taxon>Fungi</taxon>
        <taxon>Dikarya</taxon>
        <taxon>Basidiomycota</taxon>
        <taxon>Pucciniomycotina</taxon>
        <taxon>Pucciniomycetes</taxon>
        <taxon>Pucciniales</taxon>
        <taxon>Pucciniaceae</taxon>
        <taxon>Puccinia</taxon>
    </lineage>
</organism>
<name>A0ACC0DR22_9BASI</name>
<dbReference type="EMBL" id="CM045881">
    <property type="protein sequence ID" value="KAI7936987.1"/>
    <property type="molecule type" value="Genomic_DNA"/>
</dbReference>